<gene>
    <name evidence="2" type="ORF">S01H4_30425</name>
</gene>
<name>X1AYG9_9ZZZZ</name>
<keyword evidence="1" id="KW-0472">Membrane</keyword>
<protein>
    <submittedName>
        <fullName evidence="2">Uncharacterized protein</fullName>
    </submittedName>
</protein>
<proteinExistence type="predicted"/>
<keyword evidence="1" id="KW-0812">Transmembrane</keyword>
<evidence type="ECO:0000256" key="1">
    <source>
        <dbReference type="SAM" id="Phobius"/>
    </source>
</evidence>
<evidence type="ECO:0000313" key="2">
    <source>
        <dbReference type="EMBL" id="GAG87820.1"/>
    </source>
</evidence>
<sequence>MSEYRLSFGDIAKYTLVLIPVGIFLSLIVKEIGCPKRKVFEEIIDRTEFMVDTGIVVFVRKLDEYPYSEGLKCYPKAIQGWYPAVIRCDDARMPEEIDGKSDIYFPMFYGEGYNPEWRTNGWAQTASVVVVDCALAGAYRKEIVVDGTAIGEYVPGGKAFFWIHYNIDTGEVKAY</sequence>
<keyword evidence="1" id="KW-1133">Transmembrane helix</keyword>
<accession>X1AYG9</accession>
<organism evidence="2">
    <name type="scientific">marine sediment metagenome</name>
    <dbReference type="NCBI Taxonomy" id="412755"/>
    <lineage>
        <taxon>unclassified sequences</taxon>
        <taxon>metagenomes</taxon>
        <taxon>ecological metagenomes</taxon>
    </lineage>
</organism>
<dbReference type="AlphaFoldDB" id="X1AYG9"/>
<dbReference type="EMBL" id="BART01015703">
    <property type="protein sequence ID" value="GAG87820.1"/>
    <property type="molecule type" value="Genomic_DNA"/>
</dbReference>
<feature type="transmembrane region" description="Helical" evidence="1">
    <location>
        <begin position="12"/>
        <end position="29"/>
    </location>
</feature>
<reference evidence="2" key="1">
    <citation type="journal article" date="2014" name="Front. Microbiol.">
        <title>High frequency of phylogenetically diverse reductive dehalogenase-homologous genes in deep subseafloor sedimentary metagenomes.</title>
        <authorList>
            <person name="Kawai M."/>
            <person name="Futagami T."/>
            <person name="Toyoda A."/>
            <person name="Takaki Y."/>
            <person name="Nishi S."/>
            <person name="Hori S."/>
            <person name="Arai W."/>
            <person name="Tsubouchi T."/>
            <person name="Morono Y."/>
            <person name="Uchiyama I."/>
            <person name="Ito T."/>
            <person name="Fujiyama A."/>
            <person name="Inagaki F."/>
            <person name="Takami H."/>
        </authorList>
    </citation>
    <scope>NUCLEOTIDE SEQUENCE</scope>
    <source>
        <strain evidence="2">Expedition CK06-06</strain>
    </source>
</reference>
<comment type="caution">
    <text evidence="2">The sequence shown here is derived from an EMBL/GenBank/DDBJ whole genome shotgun (WGS) entry which is preliminary data.</text>
</comment>